<evidence type="ECO:0000256" key="5">
    <source>
        <dbReference type="ARBA" id="ARBA00022777"/>
    </source>
</evidence>
<dbReference type="Proteomes" id="UP000231198">
    <property type="component" value="Unassembled WGS sequence"/>
</dbReference>
<dbReference type="InterPro" id="IPR036850">
    <property type="entry name" value="NDK-like_dom_sf"/>
</dbReference>
<comment type="cofactor">
    <cofactor evidence="1">
        <name>Mg(2+)</name>
        <dbReference type="ChEBI" id="CHEBI:18420"/>
    </cofactor>
</comment>
<dbReference type="Gene3D" id="3.30.70.141">
    <property type="entry name" value="Nucleoside diphosphate kinase-like domain"/>
    <property type="match status" value="1"/>
</dbReference>
<evidence type="ECO:0000256" key="6">
    <source>
        <dbReference type="PROSITE-ProRule" id="PRU00706"/>
    </source>
</evidence>
<gene>
    <name evidence="8" type="ORF">COT62_02065</name>
</gene>
<evidence type="ECO:0000256" key="2">
    <source>
        <dbReference type="ARBA" id="ARBA00008142"/>
    </source>
</evidence>
<reference evidence="9" key="1">
    <citation type="submission" date="2017-09" db="EMBL/GenBank/DDBJ databases">
        <title>Depth-based differentiation of microbial function through sediment-hosted aquifers and enrichment of novel symbionts in the deep terrestrial subsurface.</title>
        <authorList>
            <person name="Probst A.J."/>
            <person name="Ladd B."/>
            <person name="Jarett J.K."/>
            <person name="Geller-Mcgrath D.E."/>
            <person name="Sieber C.M.K."/>
            <person name="Emerson J.B."/>
            <person name="Anantharaman K."/>
            <person name="Thomas B.C."/>
            <person name="Malmstrom R."/>
            <person name="Stieglmeier M."/>
            <person name="Klingl A."/>
            <person name="Woyke T."/>
            <person name="Ryan C.M."/>
            <person name="Banfield J.F."/>
        </authorList>
    </citation>
    <scope>NUCLEOTIDE SEQUENCE [LARGE SCALE GENOMIC DNA]</scope>
</reference>
<evidence type="ECO:0000256" key="4">
    <source>
        <dbReference type="ARBA" id="ARBA00022679"/>
    </source>
</evidence>
<comment type="caution">
    <text evidence="6">Lacks conserved residue(s) required for the propagation of feature annotation.</text>
</comment>
<evidence type="ECO:0000259" key="7">
    <source>
        <dbReference type="SMART" id="SM00562"/>
    </source>
</evidence>
<feature type="non-terminal residue" evidence="8">
    <location>
        <position position="104"/>
    </location>
</feature>
<dbReference type="SMART" id="SM00562">
    <property type="entry name" value="NDK"/>
    <property type="match status" value="1"/>
</dbReference>
<proteinExistence type="inferred from homology"/>
<organism evidence="8 9">
    <name type="scientific">Candidatus Roizmanbacteria bacterium CG09_land_8_20_14_0_10_41_9</name>
    <dbReference type="NCBI Taxonomy" id="1974850"/>
    <lineage>
        <taxon>Bacteria</taxon>
        <taxon>Candidatus Roizmaniibacteriota</taxon>
    </lineage>
</organism>
<keyword evidence="4 8" id="KW-0808">Transferase</keyword>
<dbReference type="PROSITE" id="PS51374">
    <property type="entry name" value="NDPK_LIKE"/>
    <property type="match status" value="1"/>
</dbReference>
<dbReference type="SUPFAM" id="SSF54919">
    <property type="entry name" value="Nucleoside diphosphate kinase, NDK"/>
    <property type="match status" value="1"/>
</dbReference>
<evidence type="ECO:0000313" key="8">
    <source>
        <dbReference type="EMBL" id="PIS15740.1"/>
    </source>
</evidence>
<feature type="domain" description="Nucleoside diphosphate kinase-like" evidence="7">
    <location>
        <begin position="1"/>
        <end position="97"/>
    </location>
</feature>
<name>A0A2H0WSU9_9BACT</name>
<comment type="caution">
    <text evidence="8">The sequence shown here is derived from an EMBL/GenBank/DDBJ whole genome shotgun (WGS) entry which is preliminary data.</text>
</comment>
<accession>A0A2H0WSU9</accession>
<evidence type="ECO:0000256" key="1">
    <source>
        <dbReference type="ARBA" id="ARBA00001946"/>
    </source>
</evidence>
<dbReference type="InterPro" id="IPR034907">
    <property type="entry name" value="NDK-like_dom"/>
</dbReference>
<keyword evidence="5 8" id="KW-0418">Kinase</keyword>
<dbReference type="PANTHER" id="PTHR11349">
    <property type="entry name" value="NUCLEOSIDE DIPHOSPHATE KINASE"/>
    <property type="match status" value="1"/>
</dbReference>
<dbReference type="Pfam" id="PF00334">
    <property type="entry name" value="NDK"/>
    <property type="match status" value="1"/>
</dbReference>
<dbReference type="EMBL" id="PEZG01000045">
    <property type="protein sequence ID" value="PIS15740.1"/>
    <property type="molecule type" value="Genomic_DNA"/>
</dbReference>
<comment type="similarity">
    <text evidence="2 6">Belongs to the NDK family.</text>
</comment>
<protein>
    <recommendedName>
        <fullName evidence="3">nucleoside-diphosphate kinase</fullName>
        <ecNumber evidence="3">2.7.4.6</ecNumber>
    </recommendedName>
</protein>
<dbReference type="AlphaFoldDB" id="A0A2H0WSU9"/>
<evidence type="ECO:0000256" key="3">
    <source>
        <dbReference type="ARBA" id="ARBA00012966"/>
    </source>
</evidence>
<sequence length="104" mass="11751">MEQTLVVLKPDAVQRGLIGEIIKRFERVGLKMVACKLILASQELANKHYPVERKEFITGMGQKTLDNYKSLNIDPKKELGTTDSYEIGLMIQKWLVQFISSGPA</sequence>
<dbReference type="EC" id="2.7.4.6" evidence="3"/>
<evidence type="ECO:0000313" key="9">
    <source>
        <dbReference type="Proteomes" id="UP000231198"/>
    </source>
</evidence>
<dbReference type="GO" id="GO:0004550">
    <property type="term" value="F:nucleoside diphosphate kinase activity"/>
    <property type="evidence" value="ECO:0007669"/>
    <property type="project" value="UniProtKB-EC"/>
</dbReference>